<organism evidence="1 2">
    <name type="scientific">Araneus ventricosus</name>
    <name type="common">Orbweaver spider</name>
    <name type="synonym">Epeira ventricosa</name>
    <dbReference type="NCBI Taxonomy" id="182803"/>
    <lineage>
        <taxon>Eukaryota</taxon>
        <taxon>Metazoa</taxon>
        <taxon>Ecdysozoa</taxon>
        <taxon>Arthropoda</taxon>
        <taxon>Chelicerata</taxon>
        <taxon>Arachnida</taxon>
        <taxon>Araneae</taxon>
        <taxon>Araneomorphae</taxon>
        <taxon>Entelegynae</taxon>
        <taxon>Araneoidea</taxon>
        <taxon>Araneidae</taxon>
        <taxon>Araneus</taxon>
    </lineage>
</organism>
<name>A0A4Y2KJ47_ARAVE</name>
<proteinExistence type="predicted"/>
<evidence type="ECO:0000313" key="2">
    <source>
        <dbReference type="Proteomes" id="UP000499080"/>
    </source>
</evidence>
<gene>
    <name evidence="1" type="ORF">AVEN_3040_1</name>
</gene>
<sequence>MTRTTPELPPSKLQHHASVLSPGLIPDWVGQGGWVLCNTSAGEHLGATEIINLTMIVDTLHMKLDEILERS</sequence>
<keyword evidence="2" id="KW-1185">Reference proteome</keyword>
<dbReference type="Proteomes" id="UP000499080">
    <property type="component" value="Unassembled WGS sequence"/>
</dbReference>
<accession>A0A4Y2KJ47</accession>
<protein>
    <submittedName>
        <fullName evidence="1">Uncharacterized protein</fullName>
    </submittedName>
</protein>
<comment type="caution">
    <text evidence="1">The sequence shown here is derived from an EMBL/GenBank/DDBJ whole genome shotgun (WGS) entry which is preliminary data.</text>
</comment>
<dbReference type="AlphaFoldDB" id="A0A4Y2KJ47"/>
<dbReference type="EMBL" id="BGPR01004699">
    <property type="protein sequence ID" value="GBN02421.1"/>
    <property type="molecule type" value="Genomic_DNA"/>
</dbReference>
<evidence type="ECO:0000313" key="1">
    <source>
        <dbReference type="EMBL" id="GBN02421.1"/>
    </source>
</evidence>
<reference evidence="1 2" key="1">
    <citation type="journal article" date="2019" name="Sci. Rep.">
        <title>Orb-weaving spider Araneus ventricosus genome elucidates the spidroin gene catalogue.</title>
        <authorList>
            <person name="Kono N."/>
            <person name="Nakamura H."/>
            <person name="Ohtoshi R."/>
            <person name="Moran D.A.P."/>
            <person name="Shinohara A."/>
            <person name="Yoshida Y."/>
            <person name="Fujiwara M."/>
            <person name="Mori M."/>
            <person name="Tomita M."/>
            <person name="Arakawa K."/>
        </authorList>
    </citation>
    <scope>NUCLEOTIDE SEQUENCE [LARGE SCALE GENOMIC DNA]</scope>
</reference>